<dbReference type="FunFam" id="1.10.510.10:FF:000453">
    <property type="entry name" value="LRR receptor-like serine/threonine-protein kinase HSL2"/>
    <property type="match status" value="1"/>
</dbReference>
<keyword evidence="25" id="KW-1185">Reference proteome</keyword>
<keyword evidence="12 24" id="KW-0418">Kinase</keyword>
<evidence type="ECO:0000256" key="3">
    <source>
        <dbReference type="ARBA" id="ARBA00012513"/>
    </source>
</evidence>
<keyword evidence="10" id="KW-0677">Repeat</keyword>
<dbReference type="Gene3D" id="3.80.10.10">
    <property type="entry name" value="Ribonuclease Inhibitor"/>
    <property type="match status" value="3"/>
</dbReference>
<organism evidence="24 25">
    <name type="scientific">Rhynchospora pubera</name>
    <dbReference type="NCBI Taxonomy" id="906938"/>
    <lineage>
        <taxon>Eukaryota</taxon>
        <taxon>Viridiplantae</taxon>
        <taxon>Streptophyta</taxon>
        <taxon>Embryophyta</taxon>
        <taxon>Tracheophyta</taxon>
        <taxon>Spermatophyta</taxon>
        <taxon>Magnoliopsida</taxon>
        <taxon>Liliopsida</taxon>
        <taxon>Poales</taxon>
        <taxon>Cyperaceae</taxon>
        <taxon>Cyperoideae</taxon>
        <taxon>Rhynchosporeae</taxon>
        <taxon>Rhynchospora</taxon>
    </lineage>
</organism>
<dbReference type="InterPro" id="IPR001611">
    <property type="entry name" value="Leu-rich_rpt"/>
</dbReference>
<dbReference type="EMBL" id="JAMFTS010000002">
    <property type="protein sequence ID" value="KAJ4787348.1"/>
    <property type="molecule type" value="Genomic_DNA"/>
</dbReference>
<dbReference type="Proteomes" id="UP001140206">
    <property type="component" value="Chromosome 2"/>
</dbReference>
<evidence type="ECO:0000256" key="20">
    <source>
        <dbReference type="SAM" id="MobiDB-lite"/>
    </source>
</evidence>
<dbReference type="PROSITE" id="PS50011">
    <property type="entry name" value="PROTEIN_KINASE_DOM"/>
    <property type="match status" value="1"/>
</dbReference>
<accession>A0AAV8F1T3</accession>
<dbReference type="Pfam" id="PF08263">
    <property type="entry name" value="LRRNT_2"/>
    <property type="match status" value="1"/>
</dbReference>
<dbReference type="InterPro" id="IPR008271">
    <property type="entry name" value="Ser/Thr_kinase_AS"/>
</dbReference>
<dbReference type="GO" id="GO:0004674">
    <property type="term" value="F:protein serine/threonine kinase activity"/>
    <property type="evidence" value="ECO:0007669"/>
    <property type="project" value="UniProtKB-KW"/>
</dbReference>
<name>A0AAV8F1T3_9POAL</name>
<evidence type="ECO:0000256" key="4">
    <source>
        <dbReference type="ARBA" id="ARBA00022475"/>
    </source>
</evidence>
<evidence type="ECO:0000259" key="23">
    <source>
        <dbReference type="PROSITE" id="PS50011"/>
    </source>
</evidence>
<feature type="chain" id="PRO_5044023761" description="non-specific serine/threonine protein kinase" evidence="22">
    <location>
        <begin position="28"/>
        <end position="932"/>
    </location>
</feature>
<dbReference type="FunFam" id="3.30.200.20:FF:000039">
    <property type="entry name" value="receptor-like protein kinase FERONIA"/>
    <property type="match status" value="1"/>
</dbReference>
<dbReference type="PANTHER" id="PTHR45974:SF155">
    <property type="entry name" value="PROTEIN KINASE DOMAIN-CONTAINING PROTEIN"/>
    <property type="match status" value="1"/>
</dbReference>
<evidence type="ECO:0000256" key="8">
    <source>
        <dbReference type="ARBA" id="ARBA00022692"/>
    </source>
</evidence>
<dbReference type="Gene3D" id="3.30.200.20">
    <property type="entry name" value="Phosphorylase Kinase, domain 1"/>
    <property type="match status" value="1"/>
</dbReference>
<evidence type="ECO:0000256" key="18">
    <source>
        <dbReference type="ARBA" id="ARBA00048679"/>
    </source>
</evidence>
<evidence type="ECO:0000256" key="21">
    <source>
        <dbReference type="SAM" id="Phobius"/>
    </source>
</evidence>
<evidence type="ECO:0000313" key="24">
    <source>
        <dbReference type="EMBL" id="KAJ4787348.1"/>
    </source>
</evidence>
<dbReference type="AlphaFoldDB" id="A0AAV8F1T3"/>
<dbReference type="PROSITE" id="PS00108">
    <property type="entry name" value="PROTEIN_KINASE_ST"/>
    <property type="match status" value="1"/>
</dbReference>
<comment type="catalytic activity">
    <reaction evidence="18">
        <text>L-seryl-[protein] + ATP = O-phospho-L-seryl-[protein] + ADP + H(+)</text>
        <dbReference type="Rhea" id="RHEA:17989"/>
        <dbReference type="Rhea" id="RHEA-COMP:9863"/>
        <dbReference type="Rhea" id="RHEA-COMP:11604"/>
        <dbReference type="ChEBI" id="CHEBI:15378"/>
        <dbReference type="ChEBI" id="CHEBI:29999"/>
        <dbReference type="ChEBI" id="CHEBI:30616"/>
        <dbReference type="ChEBI" id="CHEBI:83421"/>
        <dbReference type="ChEBI" id="CHEBI:456216"/>
        <dbReference type="EC" id="2.7.11.1"/>
    </reaction>
</comment>
<keyword evidence="13 19" id="KW-0067">ATP-binding</keyword>
<feature type="binding site" evidence="19">
    <location>
        <position position="634"/>
    </location>
    <ligand>
        <name>ATP</name>
        <dbReference type="ChEBI" id="CHEBI:30616"/>
    </ligand>
</feature>
<evidence type="ECO:0000256" key="11">
    <source>
        <dbReference type="ARBA" id="ARBA00022741"/>
    </source>
</evidence>
<comment type="caution">
    <text evidence="24">The sequence shown here is derived from an EMBL/GenBank/DDBJ whole genome shotgun (WGS) entry which is preliminary data.</text>
</comment>
<evidence type="ECO:0000256" key="2">
    <source>
        <dbReference type="ARBA" id="ARBA00008684"/>
    </source>
</evidence>
<dbReference type="InterPro" id="IPR013210">
    <property type="entry name" value="LRR_N_plant-typ"/>
</dbReference>
<dbReference type="SUPFAM" id="SSF52058">
    <property type="entry name" value="L domain-like"/>
    <property type="match status" value="1"/>
</dbReference>
<evidence type="ECO:0000256" key="9">
    <source>
        <dbReference type="ARBA" id="ARBA00022729"/>
    </source>
</evidence>
<dbReference type="PROSITE" id="PS51450">
    <property type="entry name" value="LRR"/>
    <property type="match status" value="1"/>
</dbReference>
<keyword evidence="5" id="KW-0723">Serine/threonine-protein kinase</keyword>
<evidence type="ECO:0000256" key="1">
    <source>
        <dbReference type="ARBA" id="ARBA00004162"/>
    </source>
</evidence>
<dbReference type="CDD" id="cd14066">
    <property type="entry name" value="STKc_IRAK"/>
    <property type="match status" value="1"/>
</dbReference>
<dbReference type="InterPro" id="IPR017441">
    <property type="entry name" value="Protein_kinase_ATP_BS"/>
</dbReference>
<keyword evidence="16" id="KW-0325">Glycoprotein</keyword>
<dbReference type="InterPro" id="IPR000719">
    <property type="entry name" value="Prot_kinase_dom"/>
</dbReference>
<keyword evidence="7" id="KW-0808">Transferase</keyword>
<evidence type="ECO:0000256" key="22">
    <source>
        <dbReference type="SAM" id="SignalP"/>
    </source>
</evidence>
<evidence type="ECO:0000256" key="15">
    <source>
        <dbReference type="ARBA" id="ARBA00023136"/>
    </source>
</evidence>
<feature type="region of interest" description="Disordered" evidence="20">
    <location>
        <begin position="909"/>
        <end position="932"/>
    </location>
</feature>
<dbReference type="SUPFAM" id="SSF56112">
    <property type="entry name" value="Protein kinase-like (PK-like)"/>
    <property type="match status" value="1"/>
</dbReference>
<dbReference type="Pfam" id="PF07714">
    <property type="entry name" value="PK_Tyr_Ser-Thr"/>
    <property type="match status" value="1"/>
</dbReference>
<dbReference type="InterPro" id="IPR032675">
    <property type="entry name" value="LRR_dom_sf"/>
</dbReference>
<dbReference type="GO" id="GO:0005524">
    <property type="term" value="F:ATP binding"/>
    <property type="evidence" value="ECO:0007669"/>
    <property type="project" value="UniProtKB-UniRule"/>
</dbReference>
<dbReference type="InterPro" id="IPR011009">
    <property type="entry name" value="Kinase-like_dom_sf"/>
</dbReference>
<keyword evidence="14 21" id="KW-1133">Transmembrane helix</keyword>
<feature type="transmembrane region" description="Helical" evidence="21">
    <location>
        <begin position="533"/>
        <end position="557"/>
    </location>
</feature>
<dbReference type="EC" id="2.7.11.1" evidence="3"/>
<evidence type="ECO:0000256" key="16">
    <source>
        <dbReference type="ARBA" id="ARBA00023180"/>
    </source>
</evidence>
<evidence type="ECO:0000256" key="5">
    <source>
        <dbReference type="ARBA" id="ARBA00022527"/>
    </source>
</evidence>
<comment type="similarity">
    <text evidence="2">Belongs to the protein kinase superfamily. Ser/Thr protein kinase family.</text>
</comment>
<dbReference type="GO" id="GO:0005886">
    <property type="term" value="C:plasma membrane"/>
    <property type="evidence" value="ECO:0007669"/>
    <property type="project" value="UniProtKB-SubCell"/>
</dbReference>
<dbReference type="SMART" id="SM00220">
    <property type="entry name" value="S_TKc"/>
    <property type="match status" value="1"/>
</dbReference>
<feature type="signal peptide" evidence="22">
    <location>
        <begin position="1"/>
        <end position="27"/>
    </location>
</feature>
<keyword evidence="6" id="KW-0433">Leucine-rich repeat</keyword>
<evidence type="ECO:0000256" key="19">
    <source>
        <dbReference type="PROSITE-ProRule" id="PRU10141"/>
    </source>
</evidence>
<dbReference type="Gene3D" id="1.10.510.10">
    <property type="entry name" value="Transferase(Phosphotransferase) domain 1"/>
    <property type="match status" value="1"/>
</dbReference>
<keyword evidence="15 21" id="KW-0472">Membrane</keyword>
<dbReference type="FunFam" id="3.80.10.10:FF:000363">
    <property type="entry name" value="Leucine-rich repeat family protein"/>
    <property type="match status" value="1"/>
</dbReference>
<dbReference type="InterPro" id="IPR001245">
    <property type="entry name" value="Ser-Thr/Tyr_kinase_cat_dom"/>
</dbReference>
<keyword evidence="11 19" id="KW-0547">Nucleotide-binding</keyword>
<evidence type="ECO:0000256" key="13">
    <source>
        <dbReference type="ARBA" id="ARBA00022840"/>
    </source>
</evidence>
<feature type="domain" description="Protein kinase" evidence="23">
    <location>
        <begin position="606"/>
        <end position="881"/>
    </location>
</feature>
<evidence type="ECO:0000256" key="10">
    <source>
        <dbReference type="ARBA" id="ARBA00022737"/>
    </source>
</evidence>
<keyword evidence="8 21" id="KW-0812">Transmembrane</keyword>
<evidence type="ECO:0000256" key="7">
    <source>
        <dbReference type="ARBA" id="ARBA00022679"/>
    </source>
</evidence>
<sequence length="932" mass="103794">MNICIMAQSKLLLFLLLCITIVLPCCSYTDPKDVSVLKTLKKQWKNLPPTWKNSDPCGDRWEGITCDNSRVTKLILFNMDIEGTISEDIGNLTQLWRLDLSSNLKLGGTLPVSLGNLVHLDSLKLVNCSFFGEIPDVLGNLPNLTYLALNSNKFTGKIPPSLGKLSKVTWLDLADNQLSGPLPVSANDGWGLDQLLKAKHFHLNQNYFTGEIPESLFSANMDLRHLLLDRNQLKGSIPNSIGLVQTLTVIRLDNNRLTGSVPSISNLTKLDFLNLANNSLTGPIPNLTSLTNLNVLDLSNNQFYPSEVPAWLSNLQKLRTLIIESGQLYGQVPQDLFSFPELQEVRLNNNSLNVTFDMGNYITSSLHTVNLELNNIASVTFSSSYKNNLMLKGNPVCSIPHLSTTAYCKDVFEQKAAIGTLNTCNHPFSGFLVFRAPYFSDASDHITKLEQNLTNTLKACVPNNLSIQDYYFDSNTYFWVQVKICPISQSYFNRTEIINCFDLNSQGYNPPRVYGPYYFTASPYRSSSVGKPYIIGVAVGCAVLAAMLVLLGIYAVWQKKRAQREKHRNDPFASWGSMGEEIGEAPKLSGAKVFTYDELKISTNNFKEINVIGSGGYGKVYRGMLPEKKLVAIKRSKEGSMQGGLEFKTEIELLSRVHHKNLVGLVGFCLEKGERMLVYEYICNGTLRDCLSGASGIQLDWSKRLKIALDSATGLAYLHDHANPPIIHRDVKSTNILLDENLTAKVADFGLSLFVSDSEIGHVTTHVKGTLGYLDPEYYMTQQLTGKSDVYSFGVVMLELITAQPPISDKMFIVKEVRIALDKQDKQYQGLKDLIDPILINKNEILVGLDRFLALALQCVEEESSKRPMMNEIAKEIEDIMRVAGFNINSGLGFQKRFHPAQFYSMDASTSSSSRGNINSNDFRYSGGFPSQ</sequence>
<evidence type="ECO:0000256" key="17">
    <source>
        <dbReference type="ARBA" id="ARBA00047899"/>
    </source>
</evidence>
<reference evidence="24" key="1">
    <citation type="submission" date="2022-08" db="EMBL/GenBank/DDBJ databases">
        <authorList>
            <person name="Marques A."/>
        </authorList>
    </citation>
    <scope>NUCLEOTIDE SEQUENCE</scope>
    <source>
        <strain evidence="24">RhyPub2mFocal</strain>
        <tissue evidence="24">Leaves</tissue>
    </source>
</reference>
<keyword evidence="9 22" id="KW-0732">Signal</keyword>
<protein>
    <recommendedName>
        <fullName evidence="3">non-specific serine/threonine protein kinase</fullName>
        <ecNumber evidence="3">2.7.11.1</ecNumber>
    </recommendedName>
</protein>
<keyword evidence="4" id="KW-1003">Cell membrane</keyword>
<gene>
    <name evidence="24" type="ORF">LUZ62_038594</name>
</gene>
<comment type="catalytic activity">
    <reaction evidence="17">
        <text>L-threonyl-[protein] + ATP = O-phospho-L-threonyl-[protein] + ADP + H(+)</text>
        <dbReference type="Rhea" id="RHEA:46608"/>
        <dbReference type="Rhea" id="RHEA-COMP:11060"/>
        <dbReference type="Rhea" id="RHEA-COMP:11605"/>
        <dbReference type="ChEBI" id="CHEBI:15378"/>
        <dbReference type="ChEBI" id="CHEBI:30013"/>
        <dbReference type="ChEBI" id="CHEBI:30616"/>
        <dbReference type="ChEBI" id="CHEBI:61977"/>
        <dbReference type="ChEBI" id="CHEBI:456216"/>
        <dbReference type="EC" id="2.7.11.1"/>
    </reaction>
</comment>
<comment type="subcellular location">
    <subcellularLocation>
        <location evidence="1">Cell membrane</location>
        <topology evidence="1">Single-pass membrane protein</topology>
    </subcellularLocation>
</comment>
<proteinExistence type="inferred from homology"/>
<dbReference type="PROSITE" id="PS00107">
    <property type="entry name" value="PROTEIN_KINASE_ATP"/>
    <property type="match status" value="1"/>
</dbReference>
<evidence type="ECO:0000256" key="6">
    <source>
        <dbReference type="ARBA" id="ARBA00022614"/>
    </source>
</evidence>
<dbReference type="FunFam" id="3.80.10.10:FF:000542">
    <property type="entry name" value="Leucine-rich repeat protein kinase family protein"/>
    <property type="match status" value="1"/>
</dbReference>
<dbReference type="Pfam" id="PF00560">
    <property type="entry name" value="LRR_1"/>
    <property type="match status" value="2"/>
</dbReference>
<evidence type="ECO:0000313" key="25">
    <source>
        <dbReference type="Proteomes" id="UP001140206"/>
    </source>
</evidence>
<evidence type="ECO:0000256" key="12">
    <source>
        <dbReference type="ARBA" id="ARBA00022777"/>
    </source>
</evidence>
<evidence type="ECO:0000256" key="14">
    <source>
        <dbReference type="ARBA" id="ARBA00022989"/>
    </source>
</evidence>
<dbReference type="PANTHER" id="PTHR45974">
    <property type="entry name" value="RECEPTOR-LIKE PROTEIN 55"/>
    <property type="match status" value="1"/>
</dbReference>
<feature type="compositionally biased region" description="Low complexity" evidence="20">
    <location>
        <begin position="909"/>
        <end position="921"/>
    </location>
</feature>